<proteinExistence type="predicted"/>
<dbReference type="AlphaFoldDB" id="Q2U7E4"/>
<dbReference type="EMBL" id="AP007164">
    <property type="protein sequence ID" value="BAE62521.1"/>
    <property type="molecule type" value="Genomic_DNA"/>
</dbReference>
<gene>
    <name evidence="1" type="ORF">AO090701000871</name>
</gene>
<dbReference type="VEuPathDB" id="FungiDB:AO090701000871"/>
<dbReference type="HOGENOM" id="CLU_1824916_0_0_1"/>
<organism evidence="1 2">
    <name type="scientific">Aspergillus oryzae (strain ATCC 42149 / RIB 40)</name>
    <name type="common">Yellow koji mold</name>
    <dbReference type="NCBI Taxonomy" id="510516"/>
    <lineage>
        <taxon>Eukaryota</taxon>
        <taxon>Fungi</taxon>
        <taxon>Dikarya</taxon>
        <taxon>Ascomycota</taxon>
        <taxon>Pezizomycotina</taxon>
        <taxon>Eurotiomycetes</taxon>
        <taxon>Eurotiomycetidae</taxon>
        <taxon>Eurotiales</taxon>
        <taxon>Aspergillaceae</taxon>
        <taxon>Aspergillus</taxon>
        <taxon>Aspergillus subgen. Circumdati</taxon>
    </lineage>
</organism>
<name>Q2U7E4_ASPOR</name>
<protein>
    <submittedName>
        <fullName evidence="1">DNA, SC111</fullName>
    </submittedName>
</protein>
<dbReference type="EMBL" id="BA000053">
    <property type="protein sequence ID" value="BAE62521.1"/>
    <property type="molecule type" value="Genomic_DNA"/>
</dbReference>
<dbReference type="Proteomes" id="UP000006564">
    <property type="component" value="Chromosome 5"/>
</dbReference>
<reference evidence="1 2" key="1">
    <citation type="journal article" date="2005" name="Nature">
        <title>Genome sequencing and analysis of Aspergillus oryzae.</title>
        <authorList>
            <person name="Machida M."/>
            <person name="Asai K."/>
            <person name="Sano M."/>
            <person name="Tanaka T."/>
            <person name="Kumagai T."/>
            <person name="Terai G."/>
            <person name="Kusumoto K."/>
            <person name="Arima T."/>
            <person name="Akita O."/>
            <person name="Kashiwagi Y."/>
            <person name="Abe K."/>
            <person name="Gomi K."/>
            <person name="Horiuchi H."/>
            <person name="Kitamoto K."/>
            <person name="Kobayashi T."/>
            <person name="Takeuchi M."/>
            <person name="Denning D.W."/>
            <person name="Galagan J.E."/>
            <person name="Nierman W.C."/>
            <person name="Yu J."/>
            <person name="Archer D.B."/>
            <person name="Bennett J.W."/>
            <person name="Bhatnagar D."/>
            <person name="Cleveland T.E."/>
            <person name="Fedorova N.D."/>
            <person name="Gotoh O."/>
            <person name="Horikawa H."/>
            <person name="Hosoyama A."/>
            <person name="Ichinomiya M."/>
            <person name="Igarashi R."/>
            <person name="Iwashita K."/>
            <person name="Juvvadi P.R."/>
            <person name="Kato M."/>
            <person name="Kato Y."/>
            <person name="Kin T."/>
            <person name="Kokubun A."/>
            <person name="Maeda H."/>
            <person name="Maeyama N."/>
            <person name="Maruyama J."/>
            <person name="Nagasaki H."/>
            <person name="Nakajima T."/>
            <person name="Oda K."/>
            <person name="Okada K."/>
            <person name="Paulsen I."/>
            <person name="Sakamoto K."/>
            <person name="Sawano T."/>
            <person name="Takahashi M."/>
            <person name="Takase K."/>
            <person name="Terabayashi Y."/>
            <person name="Wortman J."/>
            <person name="Yamada O."/>
            <person name="Yamagata Y."/>
            <person name="Anazawa H."/>
            <person name="Hata Y."/>
            <person name="Koide Y."/>
            <person name="Komori T."/>
            <person name="Koyama Y."/>
            <person name="Minetoki T."/>
            <person name="Suharnan S."/>
            <person name="Tanaka A."/>
            <person name="Isono K."/>
            <person name="Kuhara S."/>
            <person name="Ogasawara N."/>
            <person name="Kikuchi H."/>
        </authorList>
    </citation>
    <scope>NUCLEOTIDE SEQUENCE [LARGE SCALE GENOMIC DNA]</scope>
    <source>
        <strain evidence="2">ATCC 42149 / RIB 40</strain>
    </source>
</reference>
<evidence type="ECO:0000313" key="1">
    <source>
        <dbReference type="EMBL" id="BAE62521.1"/>
    </source>
</evidence>
<dbReference type="GeneID" id="5995710"/>
<dbReference type="KEGG" id="aor:AO090701000871"/>
<keyword evidence="2" id="KW-1185">Reference proteome</keyword>
<dbReference type="RefSeq" id="XP_023092319.1">
    <property type="nucleotide sequence ID" value="XM_023237115.1"/>
</dbReference>
<evidence type="ECO:0000313" key="2">
    <source>
        <dbReference type="Proteomes" id="UP000006564"/>
    </source>
</evidence>
<accession>Q2U7E4</accession>
<sequence>MALSPKAEDLQPTRSPFLVVEVWYMITDILCDAENEEQDEGRTRAKCSSPLRDLISLSSTCTWLRTILVPRIFAVIYLRNTTKSALSIKAIADSNFSGFVKEVQYVASYVYPPEVDTVLSSLASFKNLRTISVEFPSTMTS</sequence>